<dbReference type="PANTHER" id="PTHR32154">
    <property type="entry name" value="PYRUVATE-FLAVODOXIN OXIDOREDUCTASE-RELATED"/>
    <property type="match status" value="1"/>
</dbReference>
<dbReference type="Gene3D" id="3.40.920.10">
    <property type="entry name" value="Pyruvate-ferredoxin oxidoreductase, PFOR, domain III"/>
    <property type="match status" value="1"/>
</dbReference>
<dbReference type="Pfam" id="PF17147">
    <property type="entry name" value="PFOR_II"/>
    <property type="match status" value="1"/>
</dbReference>
<dbReference type="InterPro" id="IPR029061">
    <property type="entry name" value="THDP-binding"/>
</dbReference>
<dbReference type="SUPFAM" id="SSF52922">
    <property type="entry name" value="TK C-terminal domain-like"/>
    <property type="match status" value="1"/>
</dbReference>
<dbReference type="Pfam" id="PF01558">
    <property type="entry name" value="POR"/>
    <property type="match status" value="1"/>
</dbReference>
<feature type="domain" description="Pyruvate flavodoxin/ferredoxin oxidoreductase pyrimidine binding" evidence="4">
    <location>
        <begin position="318"/>
        <end position="532"/>
    </location>
</feature>
<accession>A0ABX1C470</accession>
<keyword evidence="7" id="KW-1185">Reference proteome</keyword>
<dbReference type="SUPFAM" id="SSF52518">
    <property type="entry name" value="Thiamin diphosphate-binding fold (THDP-binding)"/>
    <property type="match status" value="1"/>
</dbReference>
<dbReference type="InterPro" id="IPR002880">
    <property type="entry name" value="Pyrv_Fd/Flavodoxin_OxRdtase_N"/>
</dbReference>
<dbReference type="CDD" id="cd07034">
    <property type="entry name" value="TPP_PYR_PFOR_IOR-alpha_like"/>
    <property type="match status" value="1"/>
</dbReference>
<dbReference type="EMBL" id="JAATEN010000019">
    <property type="protein sequence ID" value="NJQ02950.1"/>
    <property type="molecule type" value="Genomic_DNA"/>
</dbReference>
<comment type="caution">
    <text evidence="6">The sequence shown here is derived from an EMBL/GenBank/DDBJ whole genome shotgun (WGS) entry which is preliminary data.</text>
</comment>
<evidence type="ECO:0000256" key="2">
    <source>
        <dbReference type="SAM" id="MobiDB-lite"/>
    </source>
</evidence>
<sequence length="675" mass="71575">MTSQVNSPAEQDGGAAASDRTPVAPGATAAAGEAGAAATAGTEHGSTEHSATAAGSTAKEIRRLDRVIIRFAGDSGDGMQLTGDRFTSETASFGNDLSTLPNFPAEIRAPAGTLPGVSSFQLHFADHDILTPGDAPNVLVAMNPAALRANVADLPQGAEIIVNTDEFSKRAMAKVGYATSPLEDGSLAAYRVHPVPLTTLTVEALKGFDLSRKDAGRSKNMFALGLLSWMYHRPTEGTERFLRSKFAKKPEIAEANVAAFRAGWNFGETTEDFAVSYEVAPAAAAFPTGTYRNISGNLALSYGLIAASHQSDLPLYLGSYPITPASDILHELSKHKNFGVRTFQAEDEIAAIGAALGAAFGGSLAVTTTSGPGVALKSETIGLAVSLELPLLIVDIQRGGPSTGLPTKTEQADLLQALYGRNGEAPVPVVAPATPADCFDAALDAARIALTYRTPVFLLSDGYLANGSEPWRIPDLADLPDLTVRFASGPNHELADGTEVFWPYKRDPHTLARPWAVPGTPGLEHRIGGIEKQDGTGNISYDPANHDLMVRTRQAKVDGVEVPDLVVDDPGGDAGLLILGWGSTYGPVTAAVRRVRREGRAVAQAHLRHLNPFPRNLGEVLRRYDRVLVPEMNLGQLAHLLRARYLVDVRSYTQVTGMPFKAEQLADLVKEAIDD</sequence>
<dbReference type="SUPFAM" id="SSF53323">
    <property type="entry name" value="Pyruvate-ferredoxin oxidoreductase, PFOR, domain III"/>
    <property type="match status" value="1"/>
</dbReference>
<dbReference type="InterPro" id="IPR009014">
    <property type="entry name" value="Transketo_C/PFOR_II"/>
</dbReference>
<organism evidence="6 7">
    <name type="scientific">Streptomyces zingiberis</name>
    <dbReference type="NCBI Taxonomy" id="2053010"/>
    <lineage>
        <taxon>Bacteria</taxon>
        <taxon>Bacillati</taxon>
        <taxon>Actinomycetota</taxon>
        <taxon>Actinomycetes</taxon>
        <taxon>Kitasatosporales</taxon>
        <taxon>Streptomycetaceae</taxon>
        <taxon>Streptomyces</taxon>
    </lineage>
</organism>
<dbReference type="InterPro" id="IPR019752">
    <property type="entry name" value="Pyrv/ketoisovalerate_OxRed_cat"/>
</dbReference>
<dbReference type="Pfam" id="PF01855">
    <property type="entry name" value="POR_N"/>
    <property type="match status" value="1"/>
</dbReference>
<name>A0ABX1C470_9ACTN</name>
<dbReference type="NCBIfam" id="TIGR03710">
    <property type="entry name" value="OAFO_sf"/>
    <property type="match status" value="1"/>
</dbReference>
<feature type="domain" description="Pyruvate:ferredoxin oxidoreductase core" evidence="5">
    <location>
        <begin position="575"/>
        <end position="642"/>
    </location>
</feature>
<evidence type="ECO:0000259" key="3">
    <source>
        <dbReference type="Pfam" id="PF01558"/>
    </source>
</evidence>
<dbReference type="InterPro" id="IPR033412">
    <property type="entry name" value="PFOR_II"/>
</dbReference>
<dbReference type="PANTHER" id="PTHR32154:SF20">
    <property type="entry name" value="2-OXOGLUTARATE OXIDOREDUCTASE SUBUNIT KORA"/>
    <property type="match status" value="1"/>
</dbReference>
<protein>
    <submittedName>
        <fullName evidence="6">2-oxoacid:acceptor oxidoreductase subunit alpha</fullName>
    </submittedName>
</protein>
<feature type="domain" description="Pyruvate/ketoisovalerate oxidoreductase catalytic" evidence="3">
    <location>
        <begin position="76"/>
        <end position="263"/>
    </location>
</feature>
<feature type="compositionally biased region" description="Low complexity" evidence="2">
    <location>
        <begin position="21"/>
        <end position="43"/>
    </location>
</feature>
<dbReference type="InterPro" id="IPR002869">
    <property type="entry name" value="Pyrv_flavodox_OxRed_cen"/>
</dbReference>
<reference evidence="6 7" key="1">
    <citation type="submission" date="2020-03" db="EMBL/GenBank/DDBJ databases">
        <title>WGS of actinomycetes isolated from Thailand.</title>
        <authorList>
            <person name="Thawai C."/>
        </authorList>
    </citation>
    <scope>NUCLEOTIDE SEQUENCE [LARGE SCALE GENOMIC DNA]</scope>
    <source>
        <strain evidence="6 7">PLAI 1-29</strain>
    </source>
</reference>
<evidence type="ECO:0000259" key="4">
    <source>
        <dbReference type="Pfam" id="PF01855"/>
    </source>
</evidence>
<dbReference type="Proteomes" id="UP000695264">
    <property type="component" value="Unassembled WGS sequence"/>
</dbReference>
<evidence type="ECO:0000259" key="5">
    <source>
        <dbReference type="Pfam" id="PF17147"/>
    </source>
</evidence>
<evidence type="ECO:0000256" key="1">
    <source>
        <dbReference type="ARBA" id="ARBA00023002"/>
    </source>
</evidence>
<keyword evidence="1" id="KW-0560">Oxidoreductase</keyword>
<dbReference type="Gene3D" id="3.40.50.920">
    <property type="match status" value="1"/>
</dbReference>
<evidence type="ECO:0000313" key="7">
    <source>
        <dbReference type="Proteomes" id="UP000695264"/>
    </source>
</evidence>
<gene>
    <name evidence="6" type="ORF">HCK00_20990</name>
</gene>
<dbReference type="Gene3D" id="3.40.50.970">
    <property type="match status" value="1"/>
</dbReference>
<dbReference type="InterPro" id="IPR022367">
    <property type="entry name" value="2-oxoacid/accept_OxRdtase_asu"/>
</dbReference>
<feature type="region of interest" description="Disordered" evidence="2">
    <location>
        <begin position="1"/>
        <end position="58"/>
    </location>
</feature>
<dbReference type="InterPro" id="IPR050722">
    <property type="entry name" value="Pyruvate:ferred/Flavod_OxRd"/>
</dbReference>
<dbReference type="RefSeq" id="WP_168103578.1">
    <property type="nucleotide sequence ID" value="NZ_JAATEN010000019.1"/>
</dbReference>
<proteinExistence type="predicted"/>
<evidence type="ECO:0000313" key="6">
    <source>
        <dbReference type="EMBL" id="NJQ02950.1"/>
    </source>
</evidence>